<evidence type="ECO:0000256" key="1">
    <source>
        <dbReference type="SAM" id="SignalP"/>
    </source>
</evidence>
<dbReference type="Proteomes" id="UP001196873">
    <property type="component" value="Unassembled WGS sequence"/>
</dbReference>
<gene>
    <name evidence="2" type="ORF">KZY68_08835</name>
</gene>
<dbReference type="AlphaFoldDB" id="A0AAW4NM58"/>
<evidence type="ECO:0000313" key="3">
    <source>
        <dbReference type="Proteomes" id="UP001196873"/>
    </source>
</evidence>
<keyword evidence="1" id="KW-0732">Signal</keyword>
<comment type="caution">
    <text evidence="2">The sequence shown here is derived from an EMBL/GenBank/DDBJ whole genome shotgun (WGS) entry which is preliminary data.</text>
</comment>
<name>A0AAW4NM58_9BACT</name>
<protein>
    <submittedName>
        <fullName evidence="2">Uncharacterized protein</fullName>
    </submittedName>
</protein>
<proteinExistence type="predicted"/>
<evidence type="ECO:0000313" key="2">
    <source>
        <dbReference type="EMBL" id="MBW4866108.1"/>
    </source>
</evidence>
<feature type="chain" id="PRO_5043666363" evidence="1">
    <location>
        <begin position="24"/>
        <end position="253"/>
    </location>
</feature>
<organism evidence="2 3">
    <name type="scientific">Segatella salivae</name>
    <dbReference type="NCBI Taxonomy" id="228604"/>
    <lineage>
        <taxon>Bacteria</taxon>
        <taxon>Pseudomonadati</taxon>
        <taxon>Bacteroidota</taxon>
        <taxon>Bacteroidia</taxon>
        <taxon>Bacteroidales</taxon>
        <taxon>Prevotellaceae</taxon>
        <taxon>Segatella</taxon>
    </lineage>
</organism>
<dbReference type="RefSeq" id="WP_219426268.1">
    <property type="nucleotide sequence ID" value="NZ_JAHXQY010000015.1"/>
</dbReference>
<reference evidence="2" key="1">
    <citation type="submission" date="2021-07" db="EMBL/GenBank/DDBJ databases">
        <title>Genomic diversity and antimicrobial resistance of Prevotella spp. isolated from chronic lung disease airways.</title>
        <authorList>
            <person name="Webb K.A."/>
            <person name="Olagoke O.S."/>
            <person name="Baird T."/>
            <person name="Neill J."/>
            <person name="Pham A."/>
            <person name="Wells T.J."/>
            <person name="Ramsay K.A."/>
            <person name="Bell S.C."/>
            <person name="Sarovich D.S."/>
            <person name="Price E.P."/>
        </authorList>
    </citation>
    <scope>NUCLEOTIDE SEQUENCE</scope>
    <source>
        <strain evidence="2">SCHI0047.S.3</strain>
    </source>
</reference>
<sequence>MRKNLYRLGALLAAMAMSFSANAQKLHYNAGIETTHLWRGLEVSKGLTFNNEFSLSDNNNHFRVGLWGGMQINGNYKEFDYYLNYNNSGFNVAVWDIYNFSDGIYSTDKAYRIGNYNCHNTGHFIDAAISYDFGAKCNFPLTLTWSTVVAGRDRGNINKQNIYSSWVQAGYTLYNDDKFKVDASVAGAFALNNYKENDGANFYGKTTGINDVRLSCTYKLKIGNHPLPITSQAMWNPEANKGYFRIAVNLLDL</sequence>
<feature type="signal peptide" evidence="1">
    <location>
        <begin position="1"/>
        <end position="23"/>
    </location>
</feature>
<dbReference type="EMBL" id="JAHXRF010000012">
    <property type="protein sequence ID" value="MBW4866108.1"/>
    <property type="molecule type" value="Genomic_DNA"/>
</dbReference>
<accession>A0AAW4NM58</accession>